<keyword evidence="7" id="KW-0969">Cilium</keyword>
<keyword evidence="3 4" id="KW-0975">Bacterial flagellum</keyword>
<evidence type="ECO:0000256" key="3">
    <source>
        <dbReference type="ARBA" id="ARBA00023143"/>
    </source>
</evidence>
<feature type="domain" description="Flagellin C-terminal" evidence="6">
    <location>
        <begin position="311"/>
        <end position="396"/>
    </location>
</feature>
<dbReference type="InterPro" id="IPR001029">
    <property type="entry name" value="Flagellin_N"/>
</dbReference>
<evidence type="ECO:0000259" key="6">
    <source>
        <dbReference type="Pfam" id="PF00700"/>
    </source>
</evidence>
<comment type="similarity">
    <text evidence="1 4">Belongs to the bacterial flagellin family.</text>
</comment>
<dbReference type="InterPro" id="IPR001492">
    <property type="entry name" value="Flagellin"/>
</dbReference>
<evidence type="ECO:0000313" key="8">
    <source>
        <dbReference type="Proteomes" id="UP000012043"/>
    </source>
</evidence>
<dbReference type="InterPro" id="IPR046358">
    <property type="entry name" value="Flagellin_C"/>
</dbReference>
<dbReference type="Gene3D" id="6.10.280.190">
    <property type="match status" value="1"/>
</dbReference>
<dbReference type="PANTHER" id="PTHR42792:SF2">
    <property type="entry name" value="FLAGELLIN"/>
    <property type="match status" value="1"/>
</dbReference>
<keyword evidence="2 4" id="KW-0964">Secreted</keyword>
<protein>
    <recommendedName>
        <fullName evidence="4">Flagellin</fullName>
    </recommendedName>
</protein>
<dbReference type="Gene3D" id="6.10.10.10">
    <property type="entry name" value="Flagellar export chaperone, C-terminal domain"/>
    <property type="match status" value="1"/>
</dbReference>
<name>J1QHW4_9ALTE</name>
<proteinExistence type="inferred from homology"/>
<gene>
    <name evidence="7" type="ORF">AEST_22180</name>
</gene>
<organism evidence="7 8">
    <name type="scientific">Alishewanella aestuarii B11</name>
    <dbReference type="NCBI Taxonomy" id="1197174"/>
    <lineage>
        <taxon>Bacteria</taxon>
        <taxon>Pseudomonadati</taxon>
        <taxon>Pseudomonadota</taxon>
        <taxon>Gammaproteobacteria</taxon>
        <taxon>Alteromonadales</taxon>
        <taxon>Alteromonadaceae</taxon>
        <taxon>Alishewanella</taxon>
    </lineage>
</organism>
<evidence type="ECO:0000256" key="2">
    <source>
        <dbReference type="ARBA" id="ARBA00022525"/>
    </source>
</evidence>
<reference evidence="7 8" key="1">
    <citation type="journal article" date="2012" name="J. Bacteriol.">
        <title>Genome Sequence of Pectin-Degrading Alishewanella aestuarii Strain B11T, Isolated from Tidal Flat Sediment.</title>
        <authorList>
            <person name="Jung J."/>
            <person name="Choi S."/>
            <person name="Chun J."/>
            <person name="Park W."/>
        </authorList>
    </citation>
    <scope>NUCLEOTIDE SEQUENCE [LARGE SCALE GENOMIC DNA]</scope>
    <source>
        <strain evidence="7 8">B11</strain>
    </source>
</reference>
<dbReference type="GO" id="GO:0009288">
    <property type="term" value="C:bacterial-type flagellum"/>
    <property type="evidence" value="ECO:0007669"/>
    <property type="project" value="UniProtKB-SubCell"/>
</dbReference>
<evidence type="ECO:0000313" key="7">
    <source>
        <dbReference type="EMBL" id="EJI85116.1"/>
    </source>
</evidence>
<keyword evidence="7" id="KW-0966">Cell projection</keyword>
<comment type="caution">
    <text evidence="7">The sequence shown here is derived from an EMBL/GenBank/DDBJ whole genome shotgun (WGS) entry which is preliminary data.</text>
</comment>
<dbReference type="PANTHER" id="PTHR42792">
    <property type="entry name" value="FLAGELLIN"/>
    <property type="match status" value="1"/>
</dbReference>
<dbReference type="RefSeq" id="WP_008609075.1">
    <property type="nucleotide sequence ID" value="NZ_ALAB01000027.1"/>
</dbReference>
<dbReference type="PATRIC" id="fig|1197174.4.peg.2174"/>
<dbReference type="Proteomes" id="UP000012043">
    <property type="component" value="Unassembled WGS sequence"/>
</dbReference>
<comment type="function">
    <text evidence="4">Flagellin is the subunit protein which polymerizes to form the filaments of bacterial flagella.</text>
</comment>
<dbReference type="PRINTS" id="PR00207">
    <property type="entry name" value="FLAGELLIN"/>
</dbReference>
<dbReference type="Pfam" id="PF00700">
    <property type="entry name" value="Flagellin_C"/>
    <property type="match status" value="1"/>
</dbReference>
<comment type="subcellular location">
    <subcellularLocation>
        <location evidence="4">Secreted</location>
    </subcellularLocation>
    <subcellularLocation>
        <location evidence="4">Bacterial flagellum</location>
    </subcellularLocation>
</comment>
<keyword evidence="8" id="KW-1185">Reference proteome</keyword>
<dbReference type="InterPro" id="IPR042187">
    <property type="entry name" value="Flagellin_C_sub2"/>
</dbReference>
<dbReference type="Gene3D" id="1.20.1330.10">
    <property type="entry name" value="f41 fragment of flagellin, N-terminal domain"/>
    <property type="match status" value="2"/>
</dbReference>
<dbReference type="SUPFAM" id="SSF64518">
    <property type="entry name" value="Phase 1 flagellin"/>
    <property type="match status" value="1"/>
</dbReference>
<dbReference type="GO" id="GO:0005198">
    <property type="term" value="F:structural molecule activity"/>
    <property type="evidence" value="ECO:0007669"/>
    <property type="project" value="UniProtKB-UniRule"/>
</dbReference>
<evidence type="ECO:0000256" key="1">
    <source>
        <dbReference type="ARBA" id="ARBA00005709"/>
    </source>
</evidence>
<dbReference type="AlphaFoldDB" id="J1QHW4"/>
<accession>J1QHW4</accession>
<dbReference type="EMBL" id="ALAB01000027">
    <property type="protein sequence ID" value="EJI85116.1"/>
    <property type="molecule type" value="Genomic_DNA"/>
</dbReference>
<evidence type="ECO:0000256" key="4">
    <source>
        <dbReference type="RuleBase" id="RU362073"/>
    </source>
</evidence>
<feature type="domain" description="Flagellin N-terminal" evidence="5">
    <location>
        <begin position="5"/>
        <end position="141"/>
    </location>
</feature>
<dbReference type="Pfam" id="PF00669">
    <property type="entry name" value="Flagellin_N"/>
    <property type="match status" value="1"/>
</dbReference>
<dbReference type="GO" id="GO:0005576">
    <property type="term" value="C:extracellular region"/>
    <property type="evidence" value="ECO:0007669"/>
    <property type="project" value="UniProtKB-SubCell"/>
</dbReference>
<keyword evidence="7" id="KW-0282">Flagellum</keyword>
<sequence length="397" mass="42951">MSLFVNTNISSLTAQRSINNLNVPLSQAFQRLASGYRINSAADDAAGLQISNRLTSQINGMDQGVRNANDGISLAQVAEGALDEMTTSIQRMRTLVIQANNGINSLEDKGAIQKEINALSEEISRIATTTKFGDIPLLDGSLATKFLVGANAKPEDYIPIDLNRTGGYGSVALGIDQVFVGDPGVIEPAVPGRRYEPGETINMVSLSGPWSNIQVNVNDTGFVTLPTLNFDPFDDSGNNDLLAQAVKSIRPDFEYTRFGTNDIRVDAGTVQFRLNSVVPFGDIVLSTPDFYGTPAYYTEPPLEGETAEFNLGIIDNALKEIDDARANLGATQNRFQATIRNLSNISENVSAARSRIRDTDYAKETAELTRLQILQQASTTVLSQANQRPQAALTLLQ</sequence>
<evidence type="ECO:0000259" key="5">
    <source>
        <dbReference type="Pfam" id="PF00669"/>
    </source>
</evidence>